<protein>
    <recommendedName>
        <fullName evidence="3">Pilus assembly protein PilP</fullName>
    </recommendedName>
</protein>
<gene>
    <name evidence="1" type="ORF">E3J62_11610</name>
</gene>
<reference evidence="1 2" key="1">
    <citation type="submission" date="2019-03" db="EMBL/GenBank/DDBJ databases">
        <title>Metabolic potential of uncultured bacteria and archaea associated with petroleum seepage in deep-sea sediments.</title>
        <authorList>
            <person name="Dong X."/>
            <person name="Hubert C."/>
        </authorList>
    </citation>
    <scope>NUCLEOTIDE SEQUENCE [LARGE SCALE GENOMIC DNA]</scope>
    <source>
        <strain evidence="1">E44_bin18</strain>
    </source>
</reference>
<dbReference type="AlphaFoldDB" id="A0A523UN85"/>
<name>A0A523UN85_UNCT6</name>
<evidence type="ECO:0008006" key="3">
    <source>
        <dbReference type="Google" id="ProtNLM"/>
    </source>
</evidence>
<dbReference type="Proteomes" id="UP000315525">
    <property type="component" value="Unassembled WGS sequence"/>
</dbReference>
<dbReference type="EMBL" id="SOJN01000142">
    <property type="protein sequence ID" value="TET43986.1"/>
    <property type="molecule type" value="Genomic_DNA"/>
</dbReference>
<organism evidence="1 2">
    <name type="scientific">candidate division TA06 bacterium</name>
    <dbReference type="NCBI Taxonomy" id="2250710"/>
    <lineage>
        <taxon>Bacteria</taxon>
        <taxon>Bacteria division TA06</taxon>
    </lineage>
</organism>
<evidence type="ECO:0000313" key="2">
    <source>
        <dbReference type="Proteomes" id="UP000315525"/>
    </source>
</evidence>
<sequence>MRRIFILIAVLIFGSGSALLCQESGEETPSESTLSTALDESLEVELPFEREFYHYDKIGRRDPFLPLVPKEDVTVPSINNLVLMGIIWGYAGKVAVIKERGGVGYVMRERDEVAGGSVGRITTDSITFVLEEFGVVSEYTLTLKGQGRR</sequence>
<accession>A0A523UN85</accession>
<proteinExistence type="predicted"/>
<evidence type="ECO:0000313" key="1">
    <source>
        <dbReference type="EMBL" id="TET43986.1"/>
    </source>
</evidence>
<comment type="caution">
    <text evidence="1">The sequence shown here is derived from an EMBL/GenBank/DDBJ whole genome shotgun (WGS) entry which is preliminary data.</text>
</comment>